<comment type="caution">
    <text evidence="3">The sequence shown here is derived from an EMBL/GenBank/DDBJ whole genome shotgun (WGS) entry which is preliminary data.</text>
</comment>
<dbReference type="GO" id="GO:0009055">
    <property type="term" value="F:electron transfer activity"/>
    <property type="evidence" value="ECO:0007669"/>
    <property type="project" value="InterPro"/>
</dbReference>
<dbReference type="Pfam" id="PF12724">
    <property type="entry name" value="Flavodoxin_5"/>
    <property type="match status" value="1"/>
</dbReference>
<dbReference type="GO" id="GO:0010181">
    <property type="term" value="F:FMN binding"/>
    <property type="evidence" value="ECO:0007669"/>
    <property type="project" value="InterPro"/>
</dbReference>
<dbReference type="AlphaFoldDB" id="A0A9D6V2T7"/>
<feature type="domain" description="Flavodoxin-like" evidence="2">
    <location>
        <begin position="4"/>
        <end position="140"/>
    </location>
</feature>
<reference evidence="3" key="1">
    <citation type="submission" date="2020-07" db="EMBL/GenBank/DDBJ databases">
        <title>Huge and variable diversity of episymbiotic CPR bacteria and DPANN archaea in groundwater ecosystems.</title>
        <authorList>
            <person name="He C.Y."/>
            <person name="Keren R."/>
            <person name="Whittaker M."/>
            <person name="Farag I.F."/>
            <person name="Doudna J."/>
            <person name="Cate J.H.D."/>
            <person name="Banfield J.F."/>
        </authorList>
    </citation>
    <scope>NUCLEOTIDE SEQUENCE</scope>
    <source>
        <strain evidence="3">NC_groundwater_1664_Pr3_B-0.1um_52_9</strain>
    </source>
</reference>
<dbReference type="PROSITE" id="PS00201">
    <property type="entry name" value="FLAVODOXIN"/>
    <property type="match status" value="1"/>
</dbReference>
<dbReference type="PROSITE" id="PS50902">
    <property type="entry name" value="FLAVODOXIN_LIKE"/>
    <property type="match status" value="1"/>
</dbReference>
<dbReference type="EMBL" id="JACRDE010000261">
    <property type="protein sequence ID" value="MBI5249744.1"/>
    <property type="molecule type" value="Genomic_DNA"/>
</dbReference>
<dbReference type="PANTHER" id="PTHR43717:SF1">
    <property type="entry name" value="ANAEROBIC NITRIC OXIDE REDUCTASE FLAVORUBREDOXIN"/>
    <property type="match status" value="1"/>
</dbReference>
<proteinExistence type="predicted"/>
<dbReference type="PANTHER" id="PTHR43717">
    <property type="entry name" value="ANAEROBIC NITRIC OXIDE REDUCTASE FLAVORUBREDOXIN"/>
    <property type="match status" value="1"/>
</dbReference>
<dbReference type="InterPro" id="IPR008254">
    <property type="entry name" value="Flavodoxin/NO_synth"/>
</dbReference>
<organism evidence="3 4">
    <name type="scientific">Desulfomonile tiedjei</name>
    <dbReference type="NCBI Taxonomy" id="2358"/>
    <lineage>
        <taxon>Bacteria</taxon>
        <taxon>Pseudomonadati</taxon>
        <taxon>Thermodesulfobacteriota</taxon>
        <taxon>Desulfomonilia</taxon>
        <taxon>Desulfomonilales</taxon>
        <taxon>Desulfomonilaceae</taxon>
        <taxon>Desulfomonile</taxon>
    </lineage>
</organism>
<accession>A0A9D6V2T7</accession>
<evidence type="ECO:0000256" key="1">
    <source>
        <dbReference type="ARBA" id="ARBA00001917"/>
    </source>
</evidence>
<gene>
    <name evidence="3" type="ORF">HY912_09630</name>
</gene>
<dbReference type="Proteomes" id="UP000807825">
    <property type="component" value="Unassembled WGS sequence"/>
</dbReference>
<dbReference type="InterPro" id="IPR029039">
    <property type="entry name" value="Flavoprotein-like_sf"/>
</dbReference>
<name>A0A9D6V2T7_9BACT</name>
<evidence type="ECO:0000313" key="4">
    <source>
        <dbReference type="Proteomes" id="UP000807825"/>
    </source>
</evidence>
<sequence>MAKALVIFTSRTGQTQNIAEFIAEGIRFCGVDAKVANANQVQKEEDLQGYDAYVFGSATYHGEMMQAMKTVLFLAAKLALEGKVGGAFGAFGWSGEAPDRIYETMENIFKMDMVGTPLRLKSSSLQGGSRMAQDYGKAIGERITTK</sequence>
<protein>
    <submittedName>
        <fullName evidence="3">FprA family A-type flavoprotein</fullName>
    </submittedName>
</protein>
<evidence type="ECO:0000313" key="3">
    <source>
        <dbReference type="EMBL" id="MBI5249744.1"/>
    </source>
</evidence>
<evidence type="ECO:0000259" key="2">
    <source>
        <dbReference type="PROSITE" id="PS50902"/>
    </source>
</evidence>
<dbReference type="Gene3D" id="3.40.50.360">
    <property type="match status" value="1"/>
</dbReference>
<dbReference type="InterPro" id="IPR026816">
    <property type="entry name" value="Flavodoxin_dom"/>
</dbReference>
<dbReference type="InterPro" id="IPR001226">
    <property type="entry name" value="Flavodoxin_CS"/>
</dbReference>
<dbReference type="SUPFAM" id="SSF52218">
    <property type="entry name" value="Flavoproteins"/>
    <property type="match status" value="1"/>
</dbReference>
<comment type="cofactor">
    <cofactor evidence="1">
        <name>FMN</name>
        <dbReference type="ChEBI" id="CHEBI:58210"/>
    </cofactor>
</comment>